<dbReference type="AlphaFoldDB" id="A0AAV5TSS6"/>
<reference evidence="1" key="1">
    <citation type="submission" date="2023-10" db="EMBL/GenBank/DDBJ databases">
        <title>Genome assembly of Pristionchus species.</title>
        <authorList>
            <person name="Yoshida K."/>
            <person name="Sommer R.J."/>
        </authorList>
    </citation>
    <scope>NUCLEOTIDE SEQUENCE</scope>
    <source>
        <strain evidence="1">RS0144</strain>
    </source>
</reference>
<evidence type="ECO:0008006" key="3">
    <source>
        <dbReference type="Google" id="ProtNLM"/>
    </source>
</evidence>
<feature type="non-terminal residue" evidence="1">
    <location>
        <position position="1"/>
    </location>
</feature>
<comment type="caution">
    <text evidence="1">The sequence shown here is derived from an EMBL/GenBank/DDBJ whole genome shotgun (WGS) entry which is preliminary data.</text>
</comment>
<evidence type="ECO:0000313" key="1">
    <source>
        <dbReference type="EMBL" id="GMS97543.1"/>
    </source>
</evidence>
<dbReference type="EMBL" id="BTSX01000004">
    <property type="protein sequence ID" value="GMS97543.1"/>
    <property type="molecule type" value="Genomic_DNA"/>
</dbReference>
<sequence>FTLILSNIEPNVFRPIHEVRSASINSANNVFVSPSSGMLLKTQQCKGSGNVTIFSGAGKGEIEDRYQLRSWPCKSMPDWIITFNNVITVQVDDQSTFEVDYSSLLGPKSSLNVQPGDAM</sequence>
<accession>A0AAV5TSS6</accession>
<gene>
    <name evidence="1" type="ORF">PENTCL1PPCAC_19718</name>
</gene>
<dbReference type="PANTHER" id="PTHR31024:SF3">
    <property type="entry name" value="C-TYPE LECTIN-RELATED"/>
    <property type="match status" value="1"/>
</dbReference>
<dbReference type="Proteomes" id="UP001432027">
    <property type="component" value="Unassembled WGS sequence"/>
</dbReference>
<protein>
    <recommendedName>
        <fullName evidence="3">CUB domain-containing protein</fullName>
    </recommendedName>
</protein>
<proteinExistence type="predicted"/>
<feature type="non-terminal residue" evidence="1">
    <location>
        <position position="119"/>
    </location>
</feature>
<keyword evidence="2" id="KW-1185">Reference proteome</keyword>
<organism evidence="1 2">
    <name type="scientific">Pristionchus entomophagus</name>
    <dbReference type="NCBI Taxonomy" id="358040"/>
    <lineage>
        <taxon>Eukaryota</taxon>
        <taxon>Metazoa</taxon>
        <taxon>Ecdysozoa</taxon>
        <taxon>Nematoda</taxon>
        <taxon>Chromadorea</taxon>
        <taxon>Rhabditida</taxon>
        <taxon>Rhabditina</taxon>
        <taxon>Diplogasteromorpha</taxon>
        <taxon>Diplogasteroidea</taxon>
        <taxon>Neodiplogasteridae</taxon>
        <taxon>Pristionchus</taxon>
    </lineage>
</organism>
<name>A0AAV5TSS6_9BILA</name>
<evidence type="ECO:0000313" key="2">
    <source>
        <dbReference type="Proteomes" id="UP001432027"/>
    </source>
</evidence>
<dbReference type="PANTHER" id="PTHR31024">
    <property type="entry name" value="C-TYPE LECTIN"/>
    <property type="match status" value="1"/>
</dbReference>